<dbReference type="InterPro" id="IPR015362">
    <property type="entry name" value="WIBG_mago-bd"/>
</dbReference>
<feature type="compositionally biased region" description="Basic and acidic residues" evidence="3">
    <location>
        <begin position="54"/>
        <end position="69"/>
    </location>
</feature>
<dbReference type="AlphaFoldDB" id="A0A2A2K5H6"/>
<dbReference type="PANTHER" id="PTHR22959">
    <property type="entry name" value="PYM PROTEIN"/>
    <property type="match status" value="1"/>
</dbReference>
<dbReference type="OrthoDB" id="21625at2759"/>
<gene>
    <name evidence="5" type="ORF">WR25_19266</name>
</gene>
<dbReference type="InterPro" id="IPR036348">
    <property type="entry name" value="WIBG_N_sf"/>
</dbReference>
<proteinExistence type="inferred from homology"/>
<dbReference type="EMBL" id="LIAE01009568">
    <property type="protein sequence ID" value="PAV69246.1"/>
    <property type="molecule type" value="Genomic_DNA"/>
</dbReference>
<dbReference type="SUPFAM" id="SSF101931">
    <property type="entry name" value="Pym (Within the bgcn gene intron protein, WIBG), N-terminal domain"/>
    <property type="match status" value="1"/>
</dbReference>
<dbReference type="GO" id="GO:0003723">
    <property type="term" value="F:RNA binding"/>
    <property type="evidence" value="ECO:0007669"/>
    <property type="project" value="TreeGrafter"/>
</dbReference>
<evidence type="ECO:0000259" key="4">
    <source>
        <dbReference type="SMART" id="SM01273"/>
    </source>
</evidence>
<dbReference type="STRING" id="2018661.A0A2A2K5H6"/>
<dbReference type="Pfam" id="PF09282">
    <property type="entry name" value="Mago-bind"/>
    <property type="match status" value="1"/>
</dbReference>
<feature type="region of interest" description="Disordered" evidence="3">
    <location>
        <begin position="53"/>
        <end position="74"/>
    </location>
</feature>
<feature type="domain" description="WIBG Mago-binding" evidence="4">
    <location>
        <begin position="25"/>
        <end position="51"/>
    </location>
</feature>
<evidence type="ECO:0000313" key="5">
    <source>
        <dbReference type="EMBL" id="PAV69246.1"/>
    </source>
</evidence>
<dbReference type="PANTHER" id="PTHR22959:SF0">
    <property type="entry name" value="PARTNER OF Y14 AND MAGO"/>
    <property type="match status" value="1"/>
</dbReference>
<feature type="region of interest" description="Disordered" evidence="3">
    <location>
        <begin position="1"/>
        <end position="29"/>
    </location>
</feature>
<comment type="caution">
    <text evidence="5">The sequence shown here is derived from an EMBL/GenBank/DDBJ whole genome shotgun (WGS) entry which is preliminary data.</text>
</comment>
<reference evidence="5 6" key="1">
    <citation type="journal article" date="2017" name="Curr. Biol.">
        <title>Genome architecture and evolution of a unichromosomal asexual nematode.</title>
        <authorList>
            <person name="Fradin H."/>
            <person name="Zegar C."/>
            <person name="Gutwein M."/>
            <person name="Lucas J."/>
            <person name="Kovtun M."/>
            <person name="Corcoran D."/>
            <person name="Baugh L.R."/>
            <person name="Kiontke K."/>
            <person name="Gunsalus K."/>
            <person name="Fitch D.H."/>
            <person name="Piano F."/>
        </authorList>
    </citation>
    <scope>NUCLEOTIDE SEQUENCE [LARGE SCALE GENOMIC DNA]</scope>
    <source>
        <strain evidence="5">PF1309</strain>
    </source>
</reference>
<dbReference type="GO" id="GO:1903259">
    <property type="term" value="P:exon-exon junction complex disassembly"/>
    <property type="evidence" value="ECO:0007669"/>
    <property type="project" value="InterPro"/>
</dbReference>
<evidence type="ECO:0000256" key="2">
    <source>
        <dbReference type="ARBA" id="ARBA00018898"/>
    </source>
</evidence>
<dbReference type="InterPro" id="IPR039333">
    <property type="entry name" value="PYM1"/>
</dbReference>
<keyword evidence="6" id="KW-1185">Reference proteome</keyword>
<dbReference type="SMART" id="SM01273">
    <property type="entry name" value="Mago-bind"/>
    <property type="match status" value="1"/>
</dbReference>
<comment type="similarity">
    <text evidence="1">Belongs to the pym family.</text>
</comment>
<organism evidence="5 6">
    <name type="scientific">Diploscapter pachys</name>
    <dbReference type="NCBI Taxonomy" id="2018661"/>
    <lineage>
        <taxon>Eukaryota</taxon>
        <taxon>Metazoa</taxon>
        <taxon>Ecdysozoa</taxon>
        <taxon>Nematoda</taxon>
        <taxon>Chromadorea</taxon>
        <taxon>Rhabditida</taxon>
        <taxon>Rhabditina</taxon>
        <taxon>Rhabditomorpha</taxon>
        <taxon>Rhabditoidea</taxon>
        <taxon>Rhabditidae</taxon>
        <taxon>Diploscapter</taxon>
    </lineage>
</organism>
<sequence>MTYSVNSASNSAIQSAKQADSTSKDYTIVPATRRDDGTWRKERRIKAGYIPQEEVPKYRSPAKVEDRHPTPITPKMIQHMFGNLKVTNLSK</sequence>
<dbReference type="GO" id="GO:0005737">
    <property type="term" value="C:cytoplasm"/>
    <property type="evidence" value="ECO:0007669"/>
    <property type="project" value="TreeGrafter"/>
</dbReference>
<evidence type="ECO:0000256" key="1">
    <source>
        <dbReference type="ARBA" id="ARBA00009394"/>
    </source>
</evidence>
<feature type="compositionally biased region" description="Polar residues" evidence="3">
    <location>
        <begin position="1"/>
        <end position="25"/>
    </location>
</feature>
<dbReference type="Proteomes" id="UP000218231">
    <property type="component" value="Unassembled WGS sequence"/>
</dbReference>
<evidence type="ECO:0000313" key="6">
    <source>
        <dbReference type="Proteomes" id="UP000218231"/>
    </source>
</evidence>
<name>A0A2A2K5H6_9BILA</name>
<protein>
    <recommendedName>
        <fullName evidence="2">Partner of Y14 and mago</fullName>
    </recommendedName>
</protein>
<evidence type="ECO:0000256" key="3">
    <source>
        <dbReference type="SAM" id="MobiDB-lite"/>
    </source>
</evidence>
<accession>A0A2A2K5H6</accession>
<dbReference type="GO" id="GO:0035145">
    <property type="term" value="C:exon-exon junction complex"/>
    <property type="evidence" value="ECO:0007669"/>
    <property type="project" value="TreeGrafter"/>
</dbReference>